<dbReference type="Pfam" id="PF04082">
    <property type="entry name" value="Fungal_trans"/>
    <property type="match status" value="1"/>
</dbReference>
<keyword evidence="6" id="KW-1185">Reference proteome</keyword>
<accession>A0A4Y7TAF7</accession>
<evidence type="ECO:0000313" key="6">
    <source>
        <dbReference type="Proteomes" id="UP000298030"/>
    </source>
</evidence>
<feature type="region of interest" description="Disordered" evidence="3">
    <location>
        <begin position="182"/>
        <end position="204"/>
    </location>
</feature>
<dbReference type="GO" id="GO:0003677">
    <property type="term" value="F:DNA binding"/>
    <property type="evidence" value="ECO:0007669"/>
    <property type="project" value="InterPro"/>
</dbReference>
<comment type="caution">
    <text evidence="5">The sequence shown here is derived from an EMBL/GenBank/DDBJ whole genome shotgun (WGS) entry which is preliminary data.</text>
</comment>
<dbReference type="OrthoDB" id="424974at2759"/>
<dbReference type="Proteomes" id="UP000298030">
    <property type="component" value="Unassembled WGS sequence"/>
</dbReference>
<feature type="domain" description="Xylanolytic transcriptional activator regulatory" evidence="4">
    <location>
        <begin position="363"/>
        <end position="434"/>
    </location>
</feature>
<dbReference type="EMBL" id="QPFP01000022">
    <property type="protein sequence ID" value="TEB30582.1"/>
    <property type="molecule type" value="Genomic_DNA"/>
</dbReference>
<evidence type="ECO:0000259" key="4">
    <source>
        <dbReference type="SMART" id="SM00906"/>
    </source>
</evidence>
<feature type="compositionally biased region" description="Low complexity" evidence="3">
    <location>
        <begin position="185"/>
        <end position="196"/>
    </location>
</feature>
<dbReference type="InterPro" id="IPR007219">
    <property type="entry name" value="XnlR_reg_dom"/>
</dbReference>
<dbReference type="CDD" id="cd12148">
    <property type="entry name" value="fungal_TF_MHR"/>
    <property type="match status" value="1"/>
</dbReference>
<feature type="region of interest" description="Disordered" evidence="3">
    <location>
        <begin position="1"/>
        <end position="94"/>
    </location>
</feature>
<dbReference type="AlphaFoldDB" id="A0A4Y7TAF7"/>
<dbReference type="GO" id="GO:0008270">
    <property type="term" value="F:zinc ion binding"/>
    <property type="evidence" value="ECO:0007669"/>
    <property type="project" value="InterPro"/>
</dbReference>
<dbReference type="PANTHER" id="PTHR31001">
    <property type="entry name" value="UNCHARACTERIZED TRANSCRIPTIONAL REGULATORY PROTEIN"/>
    <property type="match status" value="1"/>
</dbReference>
<reference evidence="5 6" key="1">
    <citation type="journal article" date="2019" name="Nat. Ecol. Evol.">
        <title>Megaphylogeny resolves global patterns of mushroom evolution.</title>
        <authorList>
            <person name="Varga T."/>
            <person name="Krizsan K."/>
            <person name="Foldi C."/>
            <person name="Dima B."/>
            <person name="Sanchez-Garcia M."/>
            <person name="Sanchez-Ramirez S."/>
            <person name="Szollosi G.J."/>
            <person name="Szarkandi J.G."/>
            <person name="Papp V."/>
            <person name="Albert L."/>
            <person name="Andreopoulos W."/>
            <person name="Angelini C."/>
            <person name="Antonin V."/>
            <person name="Barry K.W."/>
            <person name="Bougher N.L."/>
            <person name="Buchanan P."/>
            <person name="Buyck B."/>
            <person name="Bense V."/>
            <person name="Catcheside P."/>
            <person name="Chovatia M."/>
            <person name="Cooper J."/>
            <person name="Damon W."/>
            <person name="Desjardin D."/>
            <person name="Finy P."/>
            <person name="Geml J."/>
            <person name="Haridas S."/>
            <person name="Hughes K."/>
            <person name="Justo A."/>
            <person name="Karasinski D."/>
            <person name="Kautmanova I."/>
            <person name="Kiss B."/>
            <person name="Kocsube S."/>
            <person name="Kotiranta H."/>
            <person name="LaButti K.M."/>
            <person name="Lechner B.E."/>
            <person name="Liimatainen K."/>
            <person name="Lipzen A."/>
            <person name="Lukacs Z."/>
            <person name="Mihaltcheva S."/>
            <person name="Morgado L.N."/>
            <person name="Niskanen T."/>
            <person name="Noordeloos M.E."/>
            <person name="Ohm R.A."/>
            <person name="Ortiz-Santana B."/>
            <person name="Ovrebo C."/>
            <person name="Racz N."/>
            <person name="Riley R."/>
            <person name="Savchenko A."/>
            <person name="Shiryaev A."/>
            <person name="Soop K."/>
            <person name="Spirin V."/>
            <person name="Szebenyi C."/>
            <person name="Tomsovsky M."/>
            <person name="Tulloss R.E."/>
            <person name="Uehling J."/>
            <person name="Grigoriev I.V."/>
            <person name="Vagvolgyi C."/>
            <person name="Papp T."/>
            <person name="Martin F.M."/>
            <person name="Miettinen O."/>
            <person name="Hibbett D.S."/>
            <person name="Nagy L.G."/>
        </authorList>
    </citation>
    <scope>NUCLEOTIDE SEQUENCE [LARGE SCALE GENOMIC DNA]</scope>
    <source>
        <strain evidence="5 6">FP101781</strain>
    </source>
</reference>
<evidence type="ECO:0000256" key="1">
    <source>
        <dbReference type="ARBA" id="ARBA00004123"/>
    </source>
</evidence>
<dbReference type="GO" id="GO:0005634">
    <property type="term" value="C:nucleus"/>
    <property type="evidence" value="ECO:0007669"/>
    <property type="project" value="UniProtKB-SubCell"/>
</dbReference>
<gene>
    <name evidence="5" type="ORF">FA13DRAFT_1755016</name>
</gene>
<evidence type="ECO:0000256" key="2">
    <source>
        <dbReference type="ARBA" id="ARBA00023242"/>
    </source>
</evidence>
<keyword evidence="2" id="KW-0539">Nucleus</keyword>
<organism evidence="5 6">
    <name type="scientific">Coprinellus micaceus</name>
    <name type="common">Glistening ink-cap mushroom</name>
    <name type="synonym">Coprinus micaceus</name>
    <dbReference type="NCBI Taxonomy" id="71717"/>
    <lineage>
        <taxon>Eukaryota</taxon>
        <taxon>Fungi</taxon>
        <taxon>Dikarya</taxon>
        <taxon>Basidiomycota</taxon>
        <taxon>Agaricomycotina</taxon>
        <taxon>Agaricomycetes</taxon>
        <taxon>Agaricomycetidae</taxon>
        <taxon>Agaricales</taxon>
        <taxon>Agaricineae</taxon>
        <taxon>Psathyrellaceae</taxon>
        <taxon>Coprinellus</taxon>
    </lineage>
</organism>
<dbReference type="InterPro" id="IPR050613">
    <property type="entry name" value="Sec_Metabolite_Reg"/>
</dbReference>
<dbReference type="STRING" id="71717.A0A4Y7TAF7"/>
<proteinExistence type="predicted"/>
<dbReference type="SMART" id="SM00906">
    <property type="entry name" value="Fungal_trans"/>
    <property type="match status" value="1"/>
</dbReference>
<comment type="subcellular location">
    <subcellularLocation>
        <location evidence="1">Nucleus</location>
    </subcellularLocation>
</comment>
<dbReference type="PANTHER" id="PTHR31001:SF56">
    <property type="entry name" value="ZN(2)-C6 FUNGAL-TYPE DOMAIN-CONTAINING PROTEIN"/>
    <property type="match status" value="1"/>
</dbReference>
<feature type="compositionally biased region" description="Polar residues" evidence="3">
    <location>
        <begin position="1"/>
        <end position="15"/>
    </location>
</feature>
<dbReference type="GO" id="GO:0006351">
    <property type="term" value="P:DNA-templated transcription"/>
    <property type="evidence" value="ECO:0007669"/>
    <property type="project" value="InterPro"/>
</dbReference>
<sequence>MFGGSQNYGPTANESVETRPAKRQRNVSGGEHTYRESAGAIPGPSSIVHGQDVQMPPPAPPVTVTSSSGSEVHPSPRASGNSAKGRGDDKNNRKLSCKEFSGQSCVKRGCAPLCPEGALTSGRGSRFILANTETLHEKIAQLSERVRLLEDGLQTTQSQLSNQPHPLLAPDLLKIKTSQELYGGPQSAPQTASPPSRLRESVSALSIGHRTEAAPSSSPMDVDQHPPLVVPQDILQLSATFPFPWCLDLAIRKRIRAALPSREDALGICEEARKNALWQYNLDSSETPRRLALLLMVLSIGSLVDLNRPLGSLHGEAYHHLARAAVCEIPLMEEPDFDVLHALFLMLWYHLIFSDNNKAIGYAWNLMGFVAKLAQGVNRESPRLKLIPEEHEKRRAIFWELLNMDCRMSLSLGRPPSISLAHVDVKPPTYVGPGIYAPREEIVYHEWKSGFFIKCLSPMLEAMVSVDTVPYSRVLELDKALRDHPVPSILDETKSLSSPTRFLAMQKALVTMGREIAILQLHRKYFTGAMSNASSFDLQHKHAPSVVATYIAASSLVSTVDTLFSQEQQLSARFLHFWFNSFSAAVTLSLLISRAPSTPLAKHALQGLERAGQLFRRAATILPFCTKALPVIQKLLDKSQRALAQSPGQLKFPERPTTAYSNERRSLPQPFDQAHQILANWVETSSKSSYALDHIVEKTDVLASTGASSRSGSHATETPSSDTWLPDLYRFSSVGLGLEDRYQTPTPQPATPFVPSLPRVAETKDFNFDYGDLTIGLVEETSYMAWF</sequence>
<evidence type="ECO:0000313" key="5">
    <source>
        <dbReference type="EMBL" id="TEB30582.1"/>
    </source>
</evidence>
<name>A0A4Y7TAF7_COPMI</name>
<protein>
    <recommendedName>
        <fullName evidence="4">Xylanolytic transcriptional activator regulatory domain-containing protein</fullName>
    </recommendedName>
</protein>
<evidence type="ECO:0000256" key="3">
    <source>
        <dbReference type="SAM" id="MobiDB-lite"/>
    </source>
</evidence>